<dbReference type="PANTHER" id="PTHR45700:SF3">
    <property type="entry name" value="UBIQUITIN-PROTEIN LIGASE E3B"/>
    <property type="match status" value="1"/>
</dbReference>
<dbReference type="AlphaFoldDB" id="A0A2G4T2N9"/>
<keyword evidence="4 5" id="KW-0833">Ubl conjugation pathway</keyword>
<evidence type="ECO:0000313" key="8">
    <source>
        <dbReference type="Proteomes" id="UP000242254"/>
    </source>
</evidence>
<dbReference type="Pfam" id="PF00632">
    <property type="entry name" value="HECT"/>
    <property type="match status" value="1"/>
</dbReference>
<name>A0A2G4T2N9_RHIZD</name>
<dbReference type="InterPro" id="IPR044611">
    <property type="entry name" value="E3A/B/C-like"/>
</dbReference>
<protein>
    <recommendedName>
        <fullName evidence="2">HECT-type E3 ubiquitin transferase</fullName>
        <ecNumber evidence="2">2.3.2.26</ecNumber>
    </recommendedName>
</protein>
<dbReference type="GeneID" id="35441511"/>
<dbReference type="RefSeq" id="XP_023468975.1">
    <property type="nucleotide sequence ID" value="XM_023610521.1"/>
</dbReference>
<keyword evidence="3" id="KW-0808">Transferase</keyword>
<reference evidence="7 8" key="1">
    <citation type="journal article" date="2016" name="Proc. Natl. Acad. Sci. U.S.A.">
        <title>Lipid metabolic changes in an early divergent fungus govern the establishment of a mutualistic symbiosis with endobacteria.</title>
        <authorList>
            <person name="Lastovetsky O.A."/>
            <person name="Gaspar M.L."/>
            <person name="Mondo S.J."/>
            <person name="LaButti K.M."/>
            <person name="Sandor L."/>
            <person name="Grigoriev I.V."/>
            <person name="Henry S.A."/>
            <person name="Pawlowska T.E."/>
        </authorList>
    </citation>
    <scope>NUCLEOTIDE SEQUENCE [LARGE SCALE GENOMIC DNA]</scope>
    <source>
        <strain evidence="7 8">ATCC 52813</strain>
    </source>
</reference>
<evidence type="ECO:0000256" key="5">
    <source>
        <dbReference type="PROSITE-ProRule" id="PRU00104"/>
    </source>
</evidence>
<dbReference type="PROSITE" id="PS50237">
    <property type="entry name" value="HECT"/>
    <property type="match status" value="1"/>
</dbReference>
<gene>
    <name evidence="7" type="ORF">RHIMIDRAFT_248461</name>
</gene>
<dbReference type="Gene3D" id="3.30.2160.10">
    <property type="entry name" value="Hect, E3 ligase catalytic domain"/>
    <property type="match status" value="1"/>
</dbReference>
<comment type="catalytic activity">
    <reaction evidence="1">
        <text>S-ubiquitinyl-[E2 ubiquitin-conjugating enzyme]-L-cysteine + [acceptor protein]-L-lysine = [E2 ubiquitin-conjugating enzyme]-L-cysteine + N(6)-ubiquitinyl-[acceptor protein]-L-lysine.</text>
        <dbReference type="EC" id="2.3.2.26"/>
    </reaction>
</comment>
<dbReference type="SUPFAM" id="SSF56204">
    <property type="entry name" value="Hect, E3 ligase catalytic domain"/>
    <property type="match status" value="1"/>
</dbReference>
<evidence type="ECO:0000259" key="6">
    <source>
        <dbReference type="PROSITE" id="PS50237"/>
    </source>
</evidence>
<dbReference type="STRING" id="1340429.A0A2G4T2N9"/>
<sequence>MAWKEWDELISAKQLSILDIYQIIGMYCFMTKTEKQPDRLKQLIKQLTHNKFIPVNNNNTTTVMPFYTLLIDTRYMNQTKKYLETVINQCIARCIIFSDNNKSLFGLELAFLLHYLNPKTYQTKHVIDSHHAVESPSSMLQSTAHHLLKSTLCQFQLRDGLVQYVQHIIKLQNRSLQQEAQRLNTMTLWVATVTRLTLYPIDYAETAPGSLDMNEALMFLWTNTLIVPNIISTISSTKTVMDRLIKWTLGAAVPFLINSSSLDNCLDKFDGNGCLFLLGNIVDLWSCSEYGDHKMLVDLALPLLQHIRSYFSDKQTTEFQYYHPLFKWSKAAWGNNLHSTVFDKVINQLEYLWSRPFMDQLFYDIVHFDKVASSSVNRKALLLKQNKRKQPLTSKGEIALFAVEVESIFSMYSLLISLFKSVNRTIFYRIAFTKNLVQQLWKIMNQFGPKGHMEIYLEAAQRNEIDKEPLIDILKIFCQACTIMFITLDDTDIFKHNTPFSPDDLVQISGFLNLFYFSLIQQPTATSTEIPPAALSFKSARSLLLQIYDLDLQHSFCPPNHWLLVSMMSSRVKSIFSSIFQTKNEASTASLFLTKLNQGDPVPLRILQLMSHTVPFDVRLKVFRDWISTDKVAFQSTHSKSITIRRNRVLLDGYQQLCTLSASAWKGSIRVSFVNELGMEEAGIDRGGPFKDFITLLTNEVFEPDFGLFAATKHSSVYPSPNSALQGRYHIELFEFIGKVIGKAVYEGILLDVQFAKFFLAKLLGRNVFLQELQELDEELWKSLTFIKHYEGNAEELGLVFETDEDVLGKVQSHELKYRGKHTAVNNENKIEYVYLLADYKLNQRAKEQTHAFIRGFRTVVSENWIKLFTPPELQRVLSGEDKEFDISDLRRHTEYQGGYFDQHPVIRSFWQIVEKLSLDEKKAFLKFATGCPKPPLGGFSYLQPPFTIRMVSPDENGKSDNLNVIKSFLKMSMNKSGRLPTSSTCFNLLKLPAYTNKLILKEKLCYAINSDTGFELS</sequence>
<dbReference type="Gene3D" id="3.90.1750.10">
    <property type="entry name" value="Hect, E3 ligase catalytic domains"/>
    <property type="match status" value="1"/>
</dbReference>
<evidence type="ECO:0000256" key="2">
    <source>
        <dbReference type="ARBA" id="ARBA00012485"/>
    </source>
</evidence>
<dbReference type="FunFam" id="3.30.2160.10:FF:000002">
    <property type="entry name" value="Putative Ubiquitin-protein ligase E3C"/>
    <property type="match status" value="1"/>
</dbReference>
<dbReference type="GO" id="GO:0006511">
    <property type="term" value="P:ubiquitin-dependent protein catabolic process"/>
    <property type="evidence" value="ECO:0007669"/>
    <property type="project" value="TreeGrafter"/>
</dbReference>
<dbReference type="GO" id="GO:0000209">
    <property type="term" value="P:protein polyubiquitination"/>
    <property type="evidence" value="ECO:0007669"/>
    <property type="project" value="InterPro"/>
</dbReference>
<proteinExistence type="predicted"/>
<evidence type="ECO:0000256" key="3">
    <source>
        <dbReference type="ARBA" id="ARBA00022679"/>
    </source>
</evidence>
<accession>A0A2G4T2N9</accession>
<dbReference type="EMBL" id="KZ303844">
    <property type="protein sequence ID" value="PHZ15267.1"/>
    <property type="molecule type" value="Genomic_DNA"/>
</dbReference>
<dbReference type="InterPro" id="IPR035983">
    <property type="entry name" value="Hect_E3_ubiquitin_ligase"/>
</dbReference>
<dbReference type="Gene3D" id="3.30.2410.10">
    <property type="entry name" value="Hect, E3 ligase catalytic domain"/>
    <property type="match status" value="1"/>
</dbReference>
<dbReference type="EC" id="2.3.2.26" evidence="2"/>
<evidence type="ECO:0000256" key="1">
    <source>
        <dbReference type="ARBA" id="ARBA00000885"/>
    </source>
</evidence>
<dbReference type="SMART" id="SM00119">
    <property type="entry name" value="HECTc"/>
    <property type="match status" value="1"/>
</dbReference>
<dbReference type="Proteomes" id="UP000242254">
    <property type="component" value="Unassembled WGS sequence"/>
</dbReference>
<dbReference type="GO" id="GO:0061630">
    <property type="term" value="F:ubiquitin protein ligase activity"/>
    <property type="evidence" value="ECO:0007669"/>
    <property type="project" value="UniProtKB-EC"/>
</dbReference>
<keyword evidence="8" id="KW-1185">Reference proteome</keyword>
<dbReference type="PANTHER" id="PTHR45700">
    <property type="entry name" value="UBIQUITIN-PROTEIN LIGASE E3C"/>
    <property type="match status" value="1"/>
</dbReference>
<evidence type="ECO:0000256" key="4">
    <source>
        <dbReference type="ARBA" id="ARBA00022786"/>
    </source>
</evidence>
<feature type="active site" description="Glycyl thioester intermediate" evidence="5">
    <location>
        <position position="986"/>
    </location>
</feature>
<dbReference type="CDD" id="cd00078">
    <property type="entry name" value="HECTc"/>
    <property type="match status" value="1"/>
</dbReference>
<evidence type="ECO:0000313" key="7">
    <source>
        <dbReference type="EMBL" id="PHZ15267.1"/>
    </source>
</evidence>
<feature type="domain" description="HECT" evidence="6">
    <location>
        <begin position="661"/>
        <end position="1018"/>
    </location>
</feature>
<dbReference type="InterPro" id="IPR000569">
    <property type="entry name" value="HECT_dom"/>
</dbReference>
<organism evidence="7 8">
    <name type="scientific">Rhizopus microsporus ATCC 52813</name>
    <dbReference type="NCBI Taxonomy" id="1340429"/>
    <lineage>
        <taxon>Eukaryota</taxon>
        <taxon>Fungi</taxon>
        <taxon>Fungi incertae sedis</taxon>
        <taxon>Mucoromycota</taxon>
        <taxon>Mucoromycotina</taxon>
        <taxon>Mucoromycetes</taxon>
        <taxon>Mucorales</taxon>
        <taxon>Mucorineae</taxon>
        <taxon>Rhizopodaceae</taxon>
        <taxon>Rhizopus</taxon>
    </lineage>
</organism>